<reference evidence="2 3" key="1">
    <citation type="journal article" date="2018" name="PLoS Pathog.">
        <title>Evolution of structural diversity of trichothecenes, a family of toxins produced by plant pathogenic and entomopathogenic fungi.</title>
        <authorList>
            <person name="Proctor R.H."/>
            <person name="McCormick S.P."/>
            <person name="Kim H.S."/>
            <person name="Cardoza R.E."/>
            <person name="Stanley A.M."/>
            <person name="Lindo L."/>
            <person name="Kelly A."/>
            <person name="Brown D.W."/>
            <person name="Lee T."/>
            <person name="Vaughan M.M."/>
            <person name="Alexander N.J."/>
            <person name="Busman M."/>
            <person name="Gutierrez S."/>
        </authorList>
    </citation>
    <scope>NUCLEOTIDE SEQUENCE [LARGE SCALE GENOMIC DNA]</scope>
    <source>
        <strain evidence="2 3">NRRL 20695</strain>
    </source>
</reference>
<dbReference type="OrthoDB" id="5089539at2759"/>
<accession>A0A395TBJ3</accession>
<proteinExistence type="predicted"/>
<dbReference type="Proteomes" id="UP000266234">
    <property type="component" value="Unassembled WGS sequence"/>
</dbReference>
<evidence type="ECO:0000256" key="1">
    <source>
        <dbReference type="SAM" id="MobiDB-lite"/>
    </source>
</evidence>
<evidence type="ECO:0000313" key="2">
    <source>
        <dbReference type="EMBL" id="RGP81645.1"/>
    </source>
</evidence>
<feature type="compositionally biased region" description="Acidic residues" evidence="1">
    <location>
        <begin position="226"/>
        <end position="250"/>
    </location>
</feature>
<keyword evidence="3" id="KW-1185">Reference proteome</keyword>
<dbReference type="EMBL" id="PXOG01000006">
    <property type="protein sequence ID" value="RGP81645.1"/>
    <property type="molecule type" value="Genomic_DNA"/>
</dbReference>
<evidence type="ECO:0000313" key="3">
    <source>
        <dbReference type="Proteomes" id="UP000266234"/>
    </source>
</evidence>
<comment type="caution">
    <text evidence="2">The sequence shown here is derived from an EMBL/GenBank/DDBJ whole genome shotgun (WGS) entry which is preliminary data.</text>
</comment>
<protein>
    <submittedName>
        <fullName evidence="2">Uncharacterized protein</fullName>
    </submittedName>
</protein>
<feature type="compositionally biased region" description="Basic and acidic residues" evidence="1">
    <location>
        <begin position="14"/>
        <end position="26"/>
    </location>
</feature>
<gene>
    <name evidence="2" type="ORF">FLONG3_245</name>
</gene>
<organism evidence="2 3">
    <name type="scientific">Fusarium longipes</name>
    <dbReference type="NCBI Taxonomy" id="694270"/>
    <lineage>
        <taxon>Eukaryota</taxon>
        <taxon>Fungi</taxon>
        <taxon>Dikarya</taxon>
        <taxon>Ascomycota</taxon>
        <taxon>Pezizomycotina</taxon>
        <taxon>Sordariomycetes</taxon>
        <taxon>Hypocreomycetidae</taxon>
        <taxon>Hypocreales</taxon>
        <taxon>Nectriaceae</taxon>
        <taxon>Fusarium</taxon>
    </lineage>
</organism>
<feature type="region of interest" description="Disordered" evidence="1">
    <location>
        <begin position="1"/>
        <end position="26"/>
    </location>
</feature>
<dbReference type="AlphaFoldDB" id="A0A395TBJ3"/>
<sequence length="541" mass="61038">MSSPGRRSVRLHAGHHDELENPKDRVVPVIDVPQDSQQRLPKSESIEAPVNLPIAKPPVRVPITNSNFGDVSELKNRHRHLSDTQISRKLDWHMRRSAMDKRVGDASRTILYLSGMWPWEFAAGFMPKKWSITLLEDIRRLLRSVCKSARCNGPGPHTKIVQNFLLGCARRRDTHCPQLEHSDVLDALDHFSADFYTKREPATPVHTTPASSQTRQIIVLVPEAQSESDESEDDQDEAIEIPDSEGECEDWTGHTLDDDIEPAVHNEMASPVVKRSRSSSLPVLPEKRSRTTGPSNPYIGCNDTIGQDTVPPGVTCDSTNAIVVQDAASQTDTIPVQRTKNFEDIIGEFEVIEIEKRKQLDAVTLSLHEITMLIEDSEAHEDKLGSDKVEKLFTDVKSYETERDKIIKGKRFVEEHREDMAMSADDFEKAMHNYTVKLEEYDRLIAQANSDVLEELGAIAQKDFDLRAKQKRLKTHGQELLQEVQYSNAIKTLMRLGPSGMVTLLAKLEARDISLVTMAEDVMIEHAVESLDDLFDNDETQ</sequence>
<name>A0A395TBJ3_9HYPO</name>
<feature type="region of interest" description="Disordered" evidence="1">
    <location>
        <begin position="223"/>
        <end position="299"/>
    </location>
</feature>